<dbReference type="InterPro" id="IPR051966">
    <property type="entry name" value="RPAP3"/>
</dbReference>
<dbReference type="SUPFAM" id="SSF90229">
    <property type="entry name" value="CCCH zinc finger"/>
    <property type="match status" value="1"/>
</dbReference>
<evidence type="ECO:0000313" key="9">
    <source>
        <dbReference type="EMBL" id="PBK88003.1"/>
    </source>
</evidence>
<feature type="domain" description="C3H1-type" evidence="8">
    <location>
        <begin position="482"/>
        <end position="509"/>
    </location>
</feature>
<evidence type="ECO:0000256" key="3">
    <source>
        <dbReference type="ARBA" id="ARBA00022803"/>
    </source>
</evidence>
<evidence type="ECO:0000256" key="5">
    <source>
        <dbReference type="PROSITE-ProRule" id="PRU00339"/>
    </source>
</evidence>
<dbReference type="GO" id="GO:0008270">
    <property type="term" value="F:zinc ion binding"/>
    <property type="evidence" value="ECO:0007669"/>
    <property type="project" value="UniProtKB-KW"/>
</dbReference>
<keyword evidence="4 6" id="KW-0862">Zinc</keyword>
<dbReference type="OrthoDB" id="245563at2759"/>
<dbReference type="Gene3D" id="3.30.1370.210">
    <property type="match status" value="1"/>
</dbReference>
<dbReference type="STRING" id="47427.A0A2H3DIC9"/>
<keyword evidence="1 6" id="KW-0479">Metal-binding</keyword>
<keyword evidence="3 5" id="KW-0802">TPR repeat</keyword>
<dbReference type="InterPro" id="IPR019734">
    <property type="entry name" value="TPR_rpt"/>
</dbReference>
<dbReference type="InterPro" id="IPR011990">
    <property type="entry name" value="TPR-like_helical_dom_sf"/>
</dbReference>
<reference evidence="10" key="1">
    <citation type="journal article" date="2017" name="Nat. Ecol. Evol.">
        <title>Genome expansion and lineage-specific genetic innovations in the forest pathogenic fungi Armillaria.</title>
        <authorList>
            <person name="Sipos G."/>
            <person name="Prasanna A.N."/>
            <person name="Walter M.C."/>
            <person name="O'Connor E."/>
            <person name="Balint B."/>
            <person name="Krizsan K."/>
            <person name="Kiss B."/>
            <person name="Hess J."/>
            <person name="Varga T."/>
            <person name="Slot J."/>
            <person name="Riley R."/>
            <person name="Boka B."/>
            <person name="Rigling D."/>
            <person name="Barry K."/>
            <person name="Lee J."/>
            <person name="Mihaltcheva S."/>
            <person name="LaButti K."/>
            <person name="Lipzen A."/>
            <person name="Waldron R."/>
            <person name="Moloney N.M."/>
            <person name="Sperisen C."/>
            <person name="Kredics L."/>
            <person name="Vagvoelgyi C."/>
            <person name="Patrignani A."/>
            <person name="Fitzpatrick D."/>
            <person name="Nagy I."/>
            <person name="Doyle S."/>
            <person name="Anderson J.B."/>
            <person name="Grigoriev I.V."/>
            <person name="Gueldener U."/>
            <person name="Muensterkoetter M."/>
            <person name="Nagy L.G."/>
        </authorList>
    </citation>
    <scope>NUCLEOTIDE SEQUENCE [LARGE SCALE GENOMIC DNA]</scope>
    <source>
        <strain evidence="10">Ar21-2</strain>
    </source>
</reference>
<dbReference type="Proteomes" id="UP000217790">
    <property type="component" value="Unassembled WGS sequence"/>
</dbReference>
<proteinExistence type="predicted"/>
<feature type="compositionally biased region" description="Basic and acidic residues" evidence="7">
    <location>
        <begin position="305"/>
        <end position="327"/>
    </location>
</feature>
<dbReference type="AlphaFoldDB" id="A0A2H3DIC9"/>
<feature type="compositionally biased region" description="Acidic residues" evidence="7">
    <location>
        <begin position="444"/>
        <end position="463"/>
    </location>
</feature>
<evidence type="ECO:0000256" key="4">
    <source>
        <dbReference type="ARBA" id="ARBA00022833"/>
    </source>
</evidence>
<dbReference type="PROSITE" id="PS50103">
    <property type="entry name" value="ZF_C3H1"/>
    <property type="match status" value="2"/>
</dbReference>
<keyword evidence="10" id="KW-1185">Reference proteome</keyword>
<feature type="region of interest" description="Disordered" evidence="7">
    <location>
        <begin position="433"/>
        <end position="486"/>
    </location>
</feature>
<feature type="domain" description="C3H1-type" evidence="8">
    <location>
        <begin position="516"/>
        <end position="543"/>
    </location>
</feature>
<dbReference type="InParanoid" id="A0A2H3DIC9"/>
<gene>
    <name evidence="9" type="ORF">ARMGADRAFT_1084982</name>
</gene>
<dbReference type="Pfam" id="PF13414">
    <property type="entry name" value="TPR_11"/>
    <property type="match status" value="1"/>
</dbReference>
<dbReference type="SMART" id="SM00028">
    <property type="entry name" value="TPR"/>
    <property type="match status" value="2"/>
</dbReference>
<protein>
    <recommendedName>
        <fullName evidence="8">C3H1-type domain-containing protein</fullName>
    </recommendedName>
</protein>
<evidence type="ECO:0000256" key="6">
    <source>
        <dbReference type="PROSITE-ProRule" id="PRU00723"/>
    </source>
</evidence>
<evidence type="ECO:0000256" key="2">
    <source>
        <dbReference type="ARBA" id="ARBA00022771"/>
    </source>
</evidence>
<dbReference type="PROSITE" id="PS50005">
    <property type="entry name" value="TPR"/>
    <property type="match status" value="1"/>
</dbReference>
<dbReference type="SMART" id="SM00356">
    <property type="entry name" value="ZnF_C3H1"/>
    <property type="match status" value="2"/>
</dbReference>
<evidence type="ECO:0000259" key="8">
    <source>
        <dbReference type="PROSITE" id="PS50103"/>
    </source>
</evidence>
<feature type="zinc finger region" description="C3H1-type" evidence="6">
    <location>
        <begin position="516"/>
        <end position="543"/>
    </location>
</feature>
<dbReference type="Gene3D" id="1.25.40.10">
    <property type="entry name" value="Tetratricopeptide repeat domain"/>
    <property type="match status" value="1"/>
</dbReference>
<dbReference type="PROSITE" id="PS50293">
    <property type="entry name" value="TPR_REGION"/>
    <property type="match status" value="1"/>
</dbReference>
<dbReference type="EMBL" id="KZ293675">
    <property type="protein sequence ID" value="PBK88003.1"/>
    <property type="molecule type" value="Genomic_DNA"/>
</dbReference>
<accession>A0A2H3DIC9</accession>
<feature type="region of interest" description="Disordered" evidence="7">
    <location>
        <begin position="281"/>
        <end position="327"/>
    </location>
</feature>
<dbReference type="GO" id="GO:0101031">
    <property type="term" value="C:protein folding chaperone complex"/>
    <property type="evidence" value="ECO:0007669"/>
    <property type="project" value="TreeGrafter"/>
</dbReference>
<dbReference type="PANTHER" id="PTHR46423:SF1">
    <property type="entry name" value="RNA POLYMERASE II-ASSOCIATED PROTEIN 3"/>
    <property type="match status" value="1"/>
</dbReference>
<keyword evidence="2 6" id="KW-0863">Zinc-finger</keyword>
<dbReference type="OMA" id="LPENGWW"/>
<dbReference type="InterPro" id="IPR036855">
    <property type="entry name" value="Znf_CCCH_sf"/>
</dbReference>
<dbReference type="PANTHER" id="PTHR46423">
    <property type="entry name" value="RNA POLYMERASE II-ASSOCIATED PROTEIN 3"/>
    <property type="match status" value="1"/>
</dbReference>
<organism evidence="9 10">
    <name type="scientific">Armillaria gallica</name>
    <name type="common">Bulbous honey fungus</name>
    <name type="synonym">Armillaria bulbosa</name>
    <dbReference type="NCBI Taxonomy" id="47427"/>
    <lineage>
        <taxon>Eukaryota</taxon>
        <taxon>Fungi</taxon>
        <taxon>Dikarya</taxon>
        <taxon>Basidiomycota</taxon>
        <taxon>Agaricomycotina</taxon>
        <taxon>Agaricomycetes</taxon>
        <taxon>Agaricomycetidae</taxon>
        <taxon>Agaricales</taxon>
        <taxon>Marasmiineae</taxon>
        <taxon>Physalacriaceae</taxon>
        <taxon>Armillaria</taxon>
    </lineage>
</organism>
<sequence>MTTTRPSVLVLALLQERVLYPNFAQLMESMAICATVTQVETKGEFARIMKLSPPAVVVAIDAGISRPENATVLSQLLQYTREGGITICCCNFSNHIDPATARSFFSAWGLPWDTGSYFRTTVQLNRAATGVSLEGLPESYSLKSLLLLNVARNHRMYAPSSSSRVESKVFGPNEIPVDINETPCAYGPVGRGWFGYVGDVNNEDESTRVVMAMARSLPQSAVVTDRTDRIAGSSISLDGRPAETRLIDDPDQTVMFTDTIRKAGEIDFISGHRLGRAREQLRGVPVPQPSTSSHSSRTHTHNPLRPREDEVRARTVERTEKSKQADAYKEQGNEYFSQGKYQEAIEQYKKAIDIHGSQPVYNTNIAAAYLKLHMCQEAEEYCDRALKYDPRSIKARYRRGVARRDMFAFKACVQLAPHDSQFKKEIAQTRTECDQRRAAGIPDQYEEEGCDPQYIDDDDDDSFDPPLNFPGKPLQSDSDKHDGNGQPCRAYNHDGCSQGSKCRFRHSPEDHTTRDEVGRNVCNFWLADACTSGSQCAYAHSKEYLPENGWWNEKGSDDMKSIMRDLSRIRNMTPAEQREFDRRYEIGLSPLGYDSEGDDYDDY</sequence>
<evidence type="ECO:0000256" key="1">
    <source>
        <dbReference type="ARBA" id="ARBA00022723"/>
    </source>
</evidence>
<name>A0A2H3DIC9_ARMGA</name>
<evidence type="ECO:0000313" key="10">
    <source>
        <dbReference type="Proteomes" id="UP000217790"/>
    </source>
</evidence>
<evidence type="ECO:0000256" key="7">
    <source>
        <dbReference type="SAM" id="MobiDB-lite"/>
    </source>
</evidence>
<dbReference type="SUPFAM" id="SSF48452">
    <property type="entry name" value="TPR-like"/>
    <property type="match status" value="1"/>
</dbReference>
<feature type="zinc finger region" description="C3H1-type" evidence="6">
    <location>
        <begin position="482"/>
        <end position="509"/>
    </location>
</feature>
<feature type="repeat" description="TPR" evidence="5">
    <location>
        <begin position="325"/>
        <end position="358"/>
    </location>
</feature>
<dbReference type="InterPro" id="IPR000571">
    <property type="entry name" value="Znf_CCCH"/>
</dbReference>